<dbReference type="EMBL" id="FNUS01000006">
    <property type="protein sequence ID" value="SEG48671.1"/>
    <property type="molecule type" value="Genomic_DNA"/>
</dbReference>
<name>A0A1H6AJG9_9FLAO</name>
<organism evidence="1 2">
    <name type="scientific">Halpernia humi</name>
    <dbReference type="NCBI Taxonomy" id="493375"/>
    <lineage>
        <taxon>Bacteria</taxon>
        <taxon>Pseudomonadati</taxon>
        <taxon>Bacteroidota</taxon>
        <taxon>Flavobacteriia</taxon>
        <taxon>Flavobacteriales</taxon>
        <taxon>Weeksellaceae</taxon>
        <taxon>Chryseobacterium group</taxon>
        <taxon>Halpernia</taxon>
    </lineage>
</organism>
<dbReference type="AlphaFoldDB" id="A0A1H6AJG9"/>
<dbReference type="Proteomes" id="UP000236738">
    <property type="component" value="Unassembled WGS sequence"/>
</dbReference>
<evidence type="ECO:0000313" key="2">
    <source>
        <dbReference type="Proteomes" id="UP000236738"/>
    </source>
</evidence>
<protein>
    <recommendedName>
        <fullName evidence="3">Lipoprotein</fullName>
    </recommendedName>
</protein>
<dbReference type="RefSeq" id="WP_103914331.1">
    <property type="nucleotide sequence ID" value="NZ_FNUS01000006.1"/>
</dbReference>
<evidence type="ECO:0008006" key="3">
    <source>
        <dbReference type="Google" id="ProtNLM"/>
    </source>
</evidence>
<accession>A0A1H6AJG9</accession>
<dbReference type="PROSITE" id="PS51257">
    <property type="entry name" value="PROKAR_LIPOPROTEIN"/>
    <property type="match status" value="1"/>
</dbReference>
<reference evidence="2" key="1">
    <citation type="submission" date="2016-10" db="EMBL/GenBank/DDBJ databases">
        <authorList>
            <person name="Varghese N."/>
            <person name="Submissions S."/>
        </authorList>
    </citation>
    <scope>NUCLEOTIDE SEQUENCE [LARGE SCALE GENOMIC DNA]</scope>
    <source>
        <strain evidence="2">DSM 21580</strain>
    </source>
</reference>
<sequence>MIKFFICLIFVTTFISCNKCNYKEIKIGSDLCEAQSYKQNRKLIKIIDLILIKDKEGLIKMSTYDCGGGAGCYDLGSVLAQTIGKVGENNFIKMCSQLDENQKSEIYSLLEAGFEYGDINNDGKMDDSSLEKNYPKISDELNN</sequence>
<proteinExistence type="predicted"/>
<evidence type="ECO:0000313" key="1">
    <source>
        <dbReference type="EMBL" id="SEG48671.1"/>
    </source>
</evidence>
<dbReference type="OrthoDB" id="1448844at2"/>
<keyword evidence="2" id="KW-1185">Reference proteome</keyword>
<gene>
    <name evidence="1" type="ORF">SAMN05421847_2465</name>
</gene>